<evidence type="ECO:0000313" key="2">
    <source>
        <dbReference type="Proteomes" id="UP001165652"/>
    </source>
</evidence>
<comment type="caution">
    <text evidence="1">The sequence shown here is derived from an EMBL/GenBank/DDBJ whole genome shotgun (WGS) entry which is preliminary data.</text>
</comment>
<dbReference type="Pfam" id="PF07704">
    <property type="entry name" value="PSK_trans_fac"/>
    <property type="match status" value="1"/>
</dbReference>
<evidence type="ECO:0000313" key="1">
    <source>
        <dbReference type="EMBL" id="MDC7789141.1"/>
    </source>
</evidence>
<accession>A0ABT5JIF5</accession>
<dbReference type="RefSeq" id="WP_272779972.1">
    <property type="nucleotide sequence ID" value="NZ_JAQQLI010000062.1"/>
</dbReference>
<reference evidence="1" key="2">
    <citation type="submission" date="2023-02" db="EMBL/GenBank/DDBJ databases">
        <authorList>
            <person name="Rayyan A."/>
            <person name="Meyer T."/>
            <person name="Kyndt J.A."/>
        </authorList>
    </citation>
    <scope>NUCLEOTIDE SEQUENCE</scope>
    <source>
        <strain evidence="1">DSM 9987</strain>
    </source>
</reference>
<name>A0ABT5JIF5_RHOTP</name>
<dbReference type="EMBL" id="JAQQLI010000062">
    <property type="protein sequence ID" value="MDC7789141.1"/>
    <property type="molecule type" value="Genomic_DNA"/>
</dbReference>
<dbReference type="Proteomes" id="UP001165652">
    <property type="component" value="Unassembled WGS sequence"/>
</dbReference>
<organism evidence="1 2">
    <name type="scientific">Rhodoplanes tepidamans</name>
    <name type="common">Rhodoplanes cryptolactis</name>
    <dbReference type="NCBI Taxonomy" id="200616"/>
    <lineage>
        <taxon>Bacteria</taxon>
        <taxon>Pseudomonadati</taxon>
        <taxon>Pseudomonadota</taxon>
        <taxon>Alphaproteobacteria</taxon>
        <taxon>Hyphomicrobiales</taxon>
        <taxon>Nitrobacteraceae</taxon>
        <taxon>Rhodoplanes</taxon>
    </lineage>
</organism>
<reference evidence="1" key="1">
    <citation type="journal article" date="2023" name="Microbiol Resour">
        <title>Genome Sequences of Rhodoplanes serenus and Two Thermotolerant Strains, Rhodoplanes tepidamans and 'Rhodoplanes cryptolactis,' Further Refine the Genus.</title>
        <authorList>
            <person name="Rayyan A.A."/>
            <person name="Kyndt J.A."/>
        </authorList>
    </citation>
    <scope>NUCLEOTIDE SEQUENCE</scope>
    <source>
        <strain evidence="1">DSM 9987</strain>
    </source>
</reference>
<proteinExistence type="predicted"/>
<gene>
    <name evidence="1" type="ORF">PQJ73_25965</name>
</gene>
<keyword evidence="2" id="KW-1185">Reference proteome</keyword>
<dbReference type="InterPro" id="IPR011660">
    <property type="entry name" value="VapB-like"/>
</dbReference>
<protein>
    <submittedName>
        <fullName evidence="1">Type II toxin-antitoxin system VapB family antitoxin</fullName>
    </submittedName>
</protein>
<sequence length="92" mass="10182">MGVVIDDPQTEAKIRELAARTGETPEQAVAHAVDARLAQLPASRDEKGRDGDVTARRERIRETLAYFDSLPKINEHLTPDEIIGYDENGLPT</sequence>